<accession>A0A222EPH7</accession>
<gene>
    <name evidence="2" type="ORF">SCORR_v1c06450</name>
</gene>
<feature type="signal peptide" evidence="1">
    <location>
        <begin position="1"/>
        <end position="20"/>
    </location>
</feature>
<evidence type="ECO:0000313" key="2">
    <source>
        <dbReference type="EMBL" id="ASP28417.1"/>
    </source>
</evidence>
<dbReference type="RefSeq" id="WP_094049126.1">
    <property type="nucleotide sequence ID" value="NZ_CP022535.1"/>
</dbReference>
<protein>
    <recommendedName>
        <fullName evidence="4">Lipoprotein</fullName>
    </recommendedName>
</protein>
<dbReference type="Proteomes" id="UP000203229">
    <property type="component" value="Chromosome"/>
</dbReference>
<dbReference type="PROSITE" id="PS51257">
    <property type="entry name" value="PROKAR_LIPOPROTEIN"/>
    <property type="match status" value="1"/>
</dbReference>
<reference evidence="2 3" key="1">
    <citation type="submission" date="2017-07" db="EMBL/GenBank/DDBJ databases">
        <title>Complete genome sequence of Spiroplasma corruscae EC-1 (DSM 19793).</title>
        <authorList>
            <person name="Tsai Y.-M."/>
            <person name="Lo W.-S."/>
            <person name="Kuo C.-H."/>
        </authorList>
    </citation>
    <scope>NUCLEOTIDE SEQUENCE [LARGE SCALE GENOMIC DNA]</scope>
    <source>
        <strain evidence="2 3">EC-1</strain>
    </source>
</reference>
<evidence type="ECO:0008006" key="4">
    <source>
        <dbReference type="Google" id="ProtNLM"/>
    </source>
</evidence>
<name>A0A222EPH7_9MOLU</name>
<dbReference type="AlphaFoldDB" id="A0A222EPH7"/>
<feature type="chain" id="PRO_5012601006" description="Lipoprotein" evidence="1">
    <location>
        <begin position="21"/>
        <end position="324"/>
    </location>
</feature>
<sequence>MKKLLSILLLVPALSSSLISTVSCGFIIDDNETQESNPLYDTVDLANMDVSDFKFQGGVNTLDDIYKKFDERLVEYFETLKIIDDLPTLVFDITLKSNTTPGYVFDSKMLFSNIQFYFEATKNNRKVKGKTKSFITDYSHLYNEKGKPTHLTTGTTVDEAEELLALWYRPIKYTDIKSFLKNDVYFEYDAKYLVDGHFIKGAKIDMKSKATSQLVNGNVYNIDFSVLNINKFAQSVLQNTKRPQFPFSRNDLNKWVIDAFDNYKQYNFLKNDVDFIIKYNLDPNNNQNSQNNIGDNDKAYYESIDLIAKEESKYITGSFNYKFY</sequence>
<evidence type="ECO:0000313" key="3">
    <source>
        <dbReference type="Proteomes" id="UP000203229"/>
    </source>
</evidence>
<keyword evidence="3" id="KW-1185">Reference proteome</keyword>
<dbReference type="KEGG" id="scou:SCORR_v1c06450"/>
<evidence type="ECO:0000256" key="1">
    <source>
        <dbReference type="SAM" id="SignalP"/>
    </source>
</evidence>
<dbReference type="EMBL" id="CP022535">
    <property type="protein sequence ID" value="ASP28417.1"/>
    <property type="molecule type" value="Genomic_DNA"/>
</dbReference>
<proteinExistence type="predicted"/>
<keyword evidence="1" id="KW-0732">Signal</keyword>
<organism evidence="2 3">
    <name type="scientific">Spiroplasma corruscae</name>
    <dbReference type="NCBI Taxonomy" id="216934"/>
    <lineage>
        <taxon>Bacteria</taxon>
        <taxon>Bacillati</taxon>
        <taxon>Mycoplasmatota</taxon>
        <taxon>Mollicutes</taxon>
        <taxon>Entomoplasmatales</taxon>
        <taxon>Spiroplasmataceae</taxon>
        <taxon>Spiroplasma</taxon>
    </lineage>
</organism>